<dbReference type="OrthoDB" id="651546at2759"/>
<dbReference type="STRING" id="1088818.A0A2I0AMY9"/>
<dbReference type="AlphaFoldDB" id="A0A2I0AMY9"/>
<dbReference type="Proteomes" id="UP000236161">
    <property type="component" value="Unassembled WGS sequence"/>
</dbReference>
<dbReference type="EMBL" id="KZ451969">
    <property type="protein sequence ID" value="PKA56937.1"/>
    <property type="molecule type" value="Genomic_DNA"/>
</dbReference>
<evidence type="ECO:0000259" key="2">
    <source>
        <dbReference type="Pfam" id="PF23156"/>
    </source>
</evidence>
<gene>
    <name evidence="3" type="ORF">AXF42_Ash002241</name>
</gene>
<feature type="domain" description="DUF7054" evidence="2">
    <location>
        <begin position="67"/>
        <end position="133"/>
    </location>
</feature>
<proteinExistence type="predicted"/>
<evidence type="ECO:0000256" key="1">
    <source>
        <dbReference type="SAM" id="MobiDB-lite"/>
    </source>
</evidence>
<dbReference type="Pfam" id="PF23156">
    <property type="entry name" value="DUF7054"/>
    <property type="match status" value="1"/>
</dbReference>
<accession>A0A2I0AMY9</accession>
<protein>
    <recommendedName>
        <fullName evidence="2">DUF7054 domain-containing protein</fullName>
    </recommendedName>
</protein>
<dbReference type="PANTHER" id="PTHR33270:SF24">
    <property type="entry name" value="EXPRESSED PROTEIN"/>
    <property type="match status" value="1"/>
</dbReference>
<dbReference type="InterPro" id="IPR055482">
    <property type="entry name" value="DUF7054"/>
</dbReference>
<reference evidence="3 4" key="1">
    <citation type="journal article" date="2017" name="Nature">
        <title>The Apostasia genome and the evolution of orchids.</title>
        <authorList>
            <person name="Zhang G.Q."/>
            <person name="Liu K.W."/>
            <person name="Li Z."/>
            <person name="Lohaus R."/>
            <person name="Hsiao Y.Y."/>
            <person name="Niu S.C."/>
            <person name="Wang J.Y."/>
            <person name="Lin Y.C."/>
            <person name="Xu Q."/>
            <person name="Chen L.J."/>
            <person name="Yoshida K."/>
            <person name="Fujiwara S."/>
            <person name="Wang Z.W."/>
            <person name="Zhang Y.Q."/>
            <person name="Mitsuda N."/>
            <person name="Wang M."/>
            <person name="Liu G.H."/>
            <person name="Pecoraro L."/>
            <person name="Huang H.X."/>
            <person name="Xiao X.J."/>
            <person name="Lin M."/>
            <person name="Wu X.Y."/>
            <person name="Wu W.L."/>
            <person name="Chen Y.Y."/>
            <person name="Chang S.B."/>
            <person name="Sakamoto S."/>
            <person name="Ohme-Takagi M."/>
            <person name="Yagi M."/>
            <person name="Zeng S.J."/>
            <person name="Shen C.Y."/>
            <person name="Yeh C.M."/>
            <person name="Luo Y.B."/>
            <person name="Tsai W.C."/>
            <person name="Van de Peer Y."/>
            <person name="Liu Z.J."/>
        </authorList>
    </citation>
    <scope>NUCLEOTIDE SEQUENCE [LARGE SCALE GENOMIC DNA]</scope>
    <source>
        <strain evidence="4">cv. Shenzhen</strain>
        <tissue evidence="3">Stem</tissue>
    </source>
</reference>
<evidence type="ECO:0000313" key="3">
    <source>
        <dbReference type="EMBL" id="PKA56937.1"/>
    </source>
</evidence>
<organism evidence="3 4">
    <name type="scientific">Apostasia shenzhenica</name>
    <dbReference type="NCBI Taxonomy" id="1088818"/>
    <lineage>
        <taxon>Eukaryota</taxon>
        <taxon>Viridiplantae</taxon>
        <taxon>Streptophyta</taxon>
        <taxon>Embryophyta</taxon>
        <taxon>Tracheophyta</taxon>
        <taxon>Spermatophyta</taxon>
        <taxon>Magnoliopsida</taxon>
        <taxon>Liliopsida</taxon>
        <taxon>Asparagales</taxon>
        <taxon>Orchidaceae</taxon>
        <taxon>Apostasioideae</taxon>
        <taxon>Apostasia</taxon>
    </lineage>
</organism>
<dbReference type="PANTHER" id="PTHR33270">
    <property type="entry name" value="BNAC05G50380D PROTEIN"/>
    <property type="match status" value="1"/>
</dbReference>
<evidence type="ECO:0000313" key="4">
    <source>
        <dbReference type="Proteomes" id="UP000236161"/>
    </source>
</evidence>
<dbReference type="InterPro" id="IPR040358">
    <property type="entry name" value="At4g22758-like"/>
</dbReference>
<keyword evidence="4" id="KW-1185">Reference proteome</keyword>
<name>A0A2I0AMY9_9ASPA</name>
<feature type="region of interest" description="Disordered" evidence="1">
    <location>
        <begin position="1"/>
        <end position="68"/>
    </location>
</feature>
<sequence>MAPLPPQSKALRRPPPRPASFHGRSAQSPADEPRQIWRPRTQPELLGLGQRSPPSPPTISGAAERKVPRSIGQVQVMASTEWTVGELVAAAARIYSQEGRRPPLPFGDPSDLRLHYSPFSLETSDRLSSINSLPAFDPMTGLDPEAKLIDLGSRSFFLCPAEAKSCSDEVEKTSRVGIPWLKFMGFSR</sequence>